<dbReference type="InterPro" id="IPR009711">
    <property type="entry name" value="UPF0473"/>
</dbReference>
<evidence type="ECO:0000313" key="2">
    <source>
        <dbReference type="Proteomes" id="UP000665020"/>
    </source>
</evidence>
<dbReference type="Pfam" id="PF06949">
    <property type="entry name" value="DUF1292"/>
    <property type="match status" value="1"/>
</dbReference>
<dbReference type="Proteomes" id="UP000665020">
    <property type="component" value="Chromosome"/>
</dbReference>
<keyword evidence="2" id="KW-1185">Reference proteome</keyword>
<evidence type="ECO:0000313" key="1">
    <source>
        <dbReference type="EMBL" id="QTL98566.1"/>
    </source>
</evidence>
<sequence length="89" mass="10412">MNKEGTFWINEKEGQLIINDGENEEKYVIEEELNLDSQRYFIMVPAENADDEEQEAFVMKLIGNEGEEVLAHIDNDEEFAKVRQAYLEL</sequence>
<proteinExistence type="predicted"/>
<accession>A0A8A7K9X5</accession>
<dbReference type="EMBL" id="CP046640">
    <property type="protein sequence ID" value="QTL98566.1"/>
    <property type="molecule type" value="Genomic_DNA"/>
</dbReference>
<dbReference type="KEGG" id="ifn:GM661_11615"/>
<organism evidence="1 2">
    <name type="scientific">Iocasia fonsfrigidae</name>
    <dbReference type="NCBI Taxonomy" id="2682810"/>
    <lineage>
        <taxon>Bacteria</taxon>
        <taxon>Bacillati</taxon>
        <taxon>Bacillota</taxon>
        <taxon>Clostridia</taxon>
        <taxon>Halanaerobiales</taxon>
        <taxon>Halanaerobiaceae</taxon>
        <taxon>Iocasia</taxon>
    </lineage>
</organism>
<dbReference type="RefSeq" id="WP_125990770.1">
    <property type="nucleotide sequence ID" value="NZ_CP046640.1"/>
</dbReference>
<gene>
    <name evidence="1" type="ORF">GM661_11615</name>
</gene>
<dbReference type="AlphaFoldDB" id="A0A8A7K9X5"/>
<reference evidence="1" key="1">
    <citation type="submission" date="2019-12" db="EMBL/GenBank/DDBJ databases">
        <authorList>
            <person name="zhang j."/>
            <person name="sun C.M."/>
        </authorList>
    </citation>
    <scope>NUCLEOTIDE SEQUENCE</scope>
    <source>
        <strain evidence="1">NS-1</strain>
    </source>
</reference>
<protein>
    <submittedName>
        <fullName evidence="1">DUF1292 domain-containing protein</fullName>
    </submittedName>
</protein>
<name>A0A8A7K9X5_9FIRM</name>